<dbReference type="PANTHER" id="PTHR43553:SF24">
    <property type="entry name" value="ENERGY-COUPLING FACTOR TRANSPORTER ATP-BINDING PROTEIN ECFA1"/>
    <property type="match status" value="1"/>
</dbReference>
<dbReference type="Pfam" id="PF00005">
    <property type="entry name" value="ABC_tran"/>
    <property type="match status" value="1"/>
</dbReference>
<comment type="similarity">
    <text evidence="1">Belongs to the ABC transporter superfamily.</text>
</comment>
<evidence type="ECO:0000313" key="7">
    <source>
        <dbReference type="EMBL" id="MBO4210827.1"/>
    </source>
</evidence>
<reference evidence="7 8" key="1">
    <citation type="submission" date="2019-12" db="EMBL/GenBank/DDBJ databases">
        <title>Whole genome sequencing of endophytic Actinobacterium Micromonospora sp. MPMI6T.</title>
        <authorList>
            <person name="Evv R."/>
            <person name="Podile A.R."/>
        </authorList>
    </citation>
    <scope>NUCLEOTIDE SEQUENCE [LARGE SCALE GENOMIC DNA]</scope>
    <source>
        <strain evidence="7 8">MPMI6</strain>
    </source>
</reference>
<dbReference type="InterPro" id="IPR003439">
    <property type="entry name" value="ABC_transporter-like_ATP-bd"/>
</dbReference>
<keyword evidence="3" id="KW-0547">Nucleotide-binding</keyword>
<dbReference type="InterPro" id="IPR050095">
    <property type="entry name" value="ECF_ABC_transporter_ATP-bd"/>
</dbReference>
<evidence type="ECO:0000256" key="4">
    <source>
        <dbReference type="ARBA" id="ARBA00022840"/>
    </source>
</evidence>
<dbReference type="CDD" id="cd03225">
    <property type="entry name" value="ABC_cobalt_CbiO_domain1"/>
    <property type="match status" value="1"/>
</dbReference>
<keyword evidence="8" id="KW-1185">Reference proteome</keyword>
<keyword evidence="2" id="KW-0813">Transport</keyword>
<gene>
    <name evidence="7" type="ORF">GSF22_33265</name>
</gene>
<feature type="domain" description="ABC transporter" evidence="6">
    <location>
        <begin position="4"/>
        <end position="246"/>
    </location>
</feature>
<comment type="caution">
    <text evidence="7">The sequence shown here is derived from an EMBL/GenBank/DDBJ whole genome shotgun (WGS) entry which is preliminary data.</text>
</comment>
<dbReference type="EMBL" id="WVUH01000618">
    <property type="protein sequence ID" value="MBO4210827.1"/>
    <property type="molecule type" value="Genomic_DNA"/>
</dbReference>
<accession>A0ABS3W214</accession>
<keyword evidence="4 7" id="KW-0067">ATP-binding</keyword>
<dbReference type="InterPro" id="IPR027417">
    <property type="entry name" value="P-loop_NTPase"/>
</dbReference>
<dbReference type="SUPFAM" id="SSF52540">
    <property type="entry name" value="P-loop containing nucleoside triphosphate hydrolases"/>
    <property type="match status" value="1"/>
</dbReference>
<organism evidence="7 8">
    <name type="scientific">Micromonospora echinofusca</name>
    <dbReference type="NCBI Taxonomy" id="47858"/>
    <lineage>
        <taxon>Bacteria</taxon>
        <taxon>Bacillati</taxon>
        <taxon>Actinomycetota</taxon>
        <taxon>Actinomycetes</taxon>
        <taxon>Micromonosporales</taxon>
        <taxon>Micromonosporaceae</taxon>
        <taxon>Micromonospora</taxon>
    </lineage>
</organism>
<dbReference type="SMART" id="SM00382">
    <property type="entry name" value="AAA"/>
    <property type="match status" value="1"/>
</dbReference>
<evidence type="ECO:0000256" key="5">
    <source>
        <dbReference type="SAM" id="MobiDB-lite"/>
    </source>
</evidence>
<dbReference type="PANTHER" id="PTHR43553">
    <property type="entry name" value="HEAVY METAL TRANSPORTER"/>
    <property type="match status" value="1"/>
</dbReference>
<dbReference type="InterPro" id="IPR003593">
    <property type="entry name" value="AAA+_ATPase"/>
</dbReference>
<dbReference type="InterPro" id="IPR015856">
    <property type="entry name" value="ABC_transpr_CbiO/EcfA_su"/>
</dbReference>
<evidence type="ECO:0000259" key="6">
    <source>
        <dbReference type="PROSITE" id="PS50893"/>
    </source>
</evidence>
<evidence type="ECO:0000313" key="8">
    <source>
        <dbReference type="Proteomes" id="UP000823521"/>
    </source>
</evidence>
<evidence type="ECO:0000256" key="2">
    <source>
        <dbReference type="ARBA" id="ARBA00022448"/>
    </source>
</evidence>
<name>A0ABS3W214_MICEH</name>
<evidence type="ECO:0000256" key="1">
    <source>
        <dbReference type="ARBA" id="ARBA00005417"/>
    </source>
</evidence>
<protein>
    <submittedName>
        <fullName evidence="7">ATP-binding cassette domain-containing protein</fullName>
    </submittedName>
</protein>
<evidence type="ECO:0000256" key="3">
    <source>
        <dbReference type="ARBA" id="ARBA00022741"/>
    </source>
</evidence>
<dbReference type="PROSITE" id="PS50893">
    <property type="entry name" value="ABC_TRANSPORTER_2"/>
    <property type="match status" value="1"/>
</dbReference>
<dbReference type="Proteomes" id="UP000823521">
    <property type="component" value="Unassembled WGS sequence"/>
</dbReference>
<dbReference type="InterPro" id="IPR017871">
    <property type="entry name" value="ABC_transporter-like_CS"/>
</dbReference>
<sequence>PTRAAGETLITADRLGLPPRLTAVDLTVRAGEALAVLGPNGTGKSTLALLLGGLLRPGTGRVVATPALGGTDARTPPHRWRAPALARRIGSVFQDPEHQFVTRTVFDELALGPRRTGQPEDRVRAVVDGLLARLRLDRLAGANPYTLSGGEARRLSVATALATAPRLLVCDEPTFGQDRRTWRELVDLFADLRDDGHAILAVTHDADFVAALADRQVTLSRPDRAGQSEQPDGPNLPDGPEQPGDRRMEPS</sequence>
<feature type="non-terminal residue" evidence="7">
    <location>
        <position position="1"/>
    </location>
</feature>
<dbReference type="GO" id="GO:0005524">
    <property type="term" value="F:ATP binding"/>
    <property type="evidence" value="ECO:0007669"/>
    <property type="project" value="UniProtKB-KW"/>
</dbReference>
<proteinExistence type="inferred from homology"/>
<dbReference type="PROSITE" id="PS00211">
    <property type="entry name" value="ABC_TRANSPORTER_1"/>
    <property type="match status" value="1"/>
</dbReference>
<feature type="region of interest" description="Disordered" evidence="5">
    <location>
        <begin position="219"/>
        <end position="251"/>
    </location>
</feature>
<dbReference type="RefSeq" id="WP_208817885.1">
    <property type="nucleotide sequence ID" value="NZ_WVUH01000618.1"/>
</dbReference>
<dbReference type="Gene3D" id="3.40.50.300">
    <property type="entry name" value="P-loop containing nucleotide triphosphate hydrolases"/>
    <property type="match status" value="1"/>
</dbReference>